<comment type="cofactor">
    <cofactor evidence="1">
        <name>Mn(2+)</name>
        <dbReference type="ChEBI" id="CHEBI:29035"/>
    </cofactor>
</comment>
<accession>A0A1R3IXY9</accession>
<dbReference type="GO" id="GO:0003723">
    <property type="term" value="F:RNA binding"/>
    <property type="evidence" value="ECO:0007669"/>
    <property type="project" value="UniProtKB-KW"/>
</dbReference>
<evidence type="ECO:0000256" key="6">
    <source>
        <dbReference type="ARBA" id="ARBA00022801"/>
    </source>
</evidence>
<proteinExistence type="predicted"/>
<dbReference type="FunFam" id="1.10.1520.10:FF:000004">
    <property type="entry name" value="Endoribonuclease dicer-like 1"/>
    <property type="match status" value="1"/>
</dbReference>
<dbReference type="SUPFAM" id="SSF54768">
    <property type="entry name" value="dsRNA-binding domain-like"/>
    <property type="match status" value="1"/>
</dbReference>
<keyword evidence="7" id="KW-0460">Magnesium</keyword>
<dbReference type="InterPro" id="IPR036389">
    <property type="entry name" value="RNase_III_sf"/>
</dbReference>
<feature type="domain" description="RNase III" evidence="9">
    <location>
        <begin position="7"/>
        <end position="149"/>
    </location>
</feature>
<dbReference type="Gene3D" id="1.10.1520.10">
    <property type="entry name" value="Ribonuclease III domain"/>
    <property type="match status" value="1"/>
</dbReference>
<dbReference type="GO" id="GO:0005634">
    <property type="term" value="C:nucleus"/>
    <property type="evidence" value="ECO:0007669"/>
    <property type="project" value="TreeGrafter"/>
</dbReference>
<protein>
    <recommendedName>
        <fullName evidence="9">RNase III domain-containing protein</fullName>
    </recommendedName>
</protein>
<dbReference type="SMART" id="SM00535">
    <property type="entry name" value="RIBOc"/>
    <property type="match status" value="1"/>
</dbReference>
<dbReference type="SUPFAM" id="SSF69065">
    <property type="entry name" value="RNase III domain-like"/>
    <property type="match status" value="1"/>
</dbReference>
<dbReference type="OrthoDB" id="416741at2759"/>
<dbReference type="STRING" id="210143.A0A1R3IXY9"/>
<evidence type="ECO:0000256" key="1">
    <source>
        <dbReference type="ARBA" id="ARBA00001936"/>
    </source>
</evidence>
<evidence type="ECO:0000256" key="8">
    <source>
        <dbReference type="ARBA" id="ARBA00022884"/>
    </source>
</evidence>
<dbReference type="Gene3D" id="3.30.160.20">
    <property type="match status" value="1"/>
</dbReference>
<dbReference type="PROSITE" id="PS50142">
    <property type="entry name" value="RNASE_3_2"/>
    <property type="match status" value="1"/>
</dbReference>
<gene>
    <name evidence="10" type="ORF">CCACVL1_09032</name>
</gene>
<dbReference type="AlphaFoldDB" id="A0A1R3IXY9"/>
<dbReference type="EMBL" id="AWWV01009216">
    <property type="protein sequence ID" value="OMO87459.1"/>
    <property type="molecule type" value="Genomic_DNA"/>
</dbReference>
<dbReference type="CDD" id="cd00593">
    <property type="entry name" value="RIBOc"/>
    <property type="match status" value="1"/>
</dbReference>
<keyword evidence="8" id="KW-0694">RNA-binding</keyword>
<evidence type="ECO:0000313" key="11">
    <source>
        <dbReference type="Proteomes" id="UP000188268"/>
    </source>
</evidence>
<keyword evidence="3" id="KW-0540">Nuclease</keyword>
<evidence type="ECO:0000256" key="4">
    <source>
        <dbReference type="ARBA" id="ARBA00022723"/>
    </source>
</evidence>
<dbReference type="GO" id="GO:0046872">
    <property type="term" value="F:metal ion binding"/>
    <property type="evidence" value="ECO:0007669"/>
    <property type="project" value="UniProtKB-KW"/>
</dbReference>
<dbReference type="PANTHER" id="PTHR14950">
    <property type="entry name" value="DICER-RELATED"/>
    <property type="match status" value="1"/>
</dbReference>
<dbReference type="Gramene" id="OMO87459">
    <property type="protein sequence ID" value="OMO87459"/>
    <property type="gene ID" value="CCACVL1_09032"/>
</dbReference>
<dbReference type="Pfam" id="PF00636">
    <property type="entry name" value="Ribonuclease_3"/>
    <property type="match status" value="1"/>
</dbReference>
<reference evidence="10 11" key="1">
    <citation type="submission" date="2013-09" db="EMBL/GenBank/DDBJ databases">
        <title>Corchorus capsularis genome sequencing.</title>
        <authorList>
            <person name="Alam M."/>
            <person name="Haque M.S."/>
            <person name="Islam M.S."/>
            <person name="Emdad E.M."/>
            <person name="Islam M.M."/>
            <person name="Ahmed B."/>
            <person name="Halim A."/>
            <person name="Hossen Q.M.M."/>
            <person name="Hossain M.Z."/>
            <person name="Ahmed R."/>
            <person name="Khan M.M."/>
            <person name="Islam R."/>
            <person name="Rashid M.M."/>
            <person name="Khan S.A."/>
            <person name="Rahman M.S."/>
            <person name="Alam M."/>
        </authorList>
    </citation>
    <scope>NUCLEOTIDE SEQUENCE [LARGE SCALE GENOMIC DNA]</scope>
    <source>
        <strain evidence="11">cv. CVL-1</strain>
        <tissue evidence="10">Whole seedling</tissue>
    </source>
</reference>
<comment type="cofactor">
    <cofactor evidence="2">
        <name>Mg(2+)</name>
        <dbReference type="ChEBI" id="CHEBI:18420"/>
    </cofactor>
</comment>
<dbReference type="PANTHER" id="PTHR14950:SF54">
    <property type="entry name" value="RNASE II-LIKE 1"/>
    <property type="match status" value="1"/>
</dbReference>
<dbReference type="Proteomes" id="UP000188268">
    <property type="component" value="Unassembled WGS sequence"/>
</dbReference>
<evidence type="ECO:0000256" key="7">
    <source>
        <dbReference type="ARBA" id="ARBA00022842"/>
    </source>
</evidence>
<dbReference type="OMA" id="NAYCEIV"/>
<evidence type="ECO:0000256" key="3">
    <source>
        <dbReference type="ARBA" id="ARBA00022722"/>
    </source>
</evidence>
<dbReference type="GO" id="GO:0004525">
    <property type="term" value="F:ribonuclease III activity"/>
    <property type="evidence" value="ECO:0007669"/>
    <property type="project" value="InterPro"/>
</dbReference>
<comment type="caution">
    <text evidence="10">The sequence shown here is derived from an EMBL/GenBank/DDBJ whole genome shotgun (WGS) entry which is preliminary data.</text>
</comment>
<keyword evidence="11" id="KW-1185">Reference proteome</keyword>
<sequence>MGSKPNLEDVEKILSYKFNNKKLLEEAFTHHLSSSKRYLPNERLEIIGDSVLNLIVTKELFFLYPNLDAGHLTHLRSDNTDNEKLARAAVKHRLHQFIINKNLERDEHIQVFMQEMEEYPIHSHGLVTVPKILADIVESTIGAVYIDSNCSLETVWKVFRSVLEPIIYEEMLVDHPTAKLQDICQKSKLDLRYEKESWKKDSSVSIFIENKLVGKATYHLRKEIASNRAAKCVLDSIDTIMMDLGVVDYSNATREKNNEEEHEYSD</sequence>
<keyword evidence="5" id="KW-0255">Endonuclease</keyword>
<dbReference type="GO" id="GO:0030422">
    <property type="term" value="P:siRNA processing"/>
    <property type="evidence" value="ECO:0007669"/>
    <property type="project" value="TreeGrafter"/>
</dbReference>
<dbReference type="InterPro" id="IPR000999">
    <property type="entry name" value="RNase_III_dom"/>
</dbReference>
<evidence type="ECO:0000256" key="2">
    <source>
        <dbReference type="ARBA" id="ARBA00001946"/>
    </source>
</evidence>
<evidence type="ECO:0000313" key="10">
    <source>
        <dbReference type="EMBL" id="OMO87459.1"/>
    </source>
</evidence>
<organism evidence="10 11">
    <name type="scientific">Corchorus capsularis</name>
    <name type="common">Jute</name>
    <dbReference type="NCBI Taxonomy" id="210143"/>
    <lineage>
        <taxon>Eukaryota</taxon>
        <taxon>Viridiplantae</taxon>
        <taxon>Streptophyta</taxon>
        <taxon>Embryophyta</taxon>
        <taxon>Tracheophyta</taxon>
        <taxon>Spermatophyta</taxon>
        <taxon>Magnoliopsida</taxon>
        <taxon>eudicotyledons</taxon>
        <taxon>Gunneridae</taxon>
        <taxon>Pentapetalae</taxon>
        <taxon>rosids</taxon>
        <taxon>malvids</taxon>
        <taxon>Malvales</taxon>
        <taxon>Malvaceae</taxon>
        <taxon>Grewioideae</taxon>
        <taxon>Apeibeae</taxon>
        <taxon>Corchorus</taxon>
    </lineage>
</organism>
<evidence type="ECO:0000256" key="5">
    <source>
        <dbReference type="ARBA" id="ARBA00022759"/>
    </source>
</evidence>
<name>A0A1R3IXY9_COCAP</name>
<dbReference type="GO" id="GO:0005737">
    <property type="term" value="C:cytoplasm"/>
    <property type="evidence" value="ECO:0007669"/>
    <property type="project" value="TreeGrafter"/>
</dbReference>
<keyword evidence="6" id="KW-0378">Hydrolase</keyword>
<keyword evidence="4" id="KW-0479">Metal-binding</keyword>
<evidence type="ECO:0000259" key="9">
    <source>
        <dbReference type="PROSITE" id="PS50142"/>
    </source>
</evidence>